<dbReference type="GO" id="GO:0044209">
    <property type="term" value="P:AMP salvage"/>
    <property type="evidence" value="ECO:0007669"/>
    <property type="project" value="UniProtKB-UniRule"/>
</dbReference>
<keyword evidence="6 11" id="KW-0660">Purine salvage</keyword>
<organism evidence="13 14">
    <name type="scientific">Streblomastix strix</name>
    <dbReference type="NCBI Taxonomy" id="222440"/>
    <lineage>
        <taxon>Eukaryota</taxon>
        <taxon>Metamonada</taxon>
        <taxon>Preaxostyla</taxon>
        <taxon>Oxymonadida</taxon>
        <taxon>Streblomastigidae</taxon>
        <taxon>Streblomastix</taxon>
    </lineage>
</organism>
<sequence length="321" mass="35248">MTASLPLILGVGNPLMEFIIIFKEIELLKNFKVVPGGSSLNTTRAAQFVLHVPKSVAFTGGAANNQFGARQRALVEEEGLDVMYDIVPGQPMGTCATLITDDNRCLIANLGAAEHYHTSHVFTPQLEAASKAARIIYCETYFVTVSMESLLILAHRCLFDPTKQFAFNLSAKWVVDGHLTELQELIPYADYIFGNEVEARTFAEQIGWEEKQDLQIIAQKLVELPKLNPQKTRVVVITQGPLEITLAYGNPVVVRAFDVPPIPKSEIKDTDGCGDSFVGGFLAAVVRGKNYEDAVQVGIQTAAVVIRQEGCQFPKQCDFTL</sequence>
<evidence type="ECO:0000256" key="11">
    <source>
        <dbReference type="RuleBase" id="RU368116"/>
    </source>
</evidence>
<accession>A0A5J4UDJ0</accession>
<keyword evidence="5 11" id="KW-0808">Transferase</keyword>
<evidence type="ECO:0000256" key="2">
    <source>
        <dbReference type="ARBA" id="ARBA00004801"/>
    </source>
</evidence>
<dbReference type="SUPFAM" id="SSF53613">
    <property type="entry name" value="Ribokinase-like"/>
    <property type="match status" value="1"/>
</dbReference>
<feature type="domain" description="Carbohydrate kinase PfkB" evidence="12">
    <location>
        <begin position="23"/>
        <end position="314"/>
    </location>
</feature>
<keyword evidence="9 11" id="KW-0067">ATP-binding</keyword>
<gene>
    <name evidence="13" type="ORF">EZS28_036179</name>
</gene>
<keyword evidence="8 11" id="KW-0418">Kinase</keyword>
<reference evidence="13 14" key="1">
    <citation type="submission" date="2019-03" db="EMBL/GenBank/DDBJ databases">
        <title>Single cell metagenomics reveals metabolic interactions within the superorganism composed of flagellate Streblomastix strix and complex community of Bacteroidetes bacteria on its surface.</title>
        <authorList>
            <person name="Treitli S.C."/>
            <person name="Kolisko M."/>
            <person name="Husnik F."/>
            <person name="Keeling P."/>
            <person name="Hampl V."/>
        </authorList>
    </citation>
    <scope>NUCLEOTIDE SEQUENCE [LARGE SCALE GENOMIC DNA]</scope>
    <source>
        <strain evidence="13">ST1C</strain>
    </source>
</reference>
<dbReference type="Pfam" id="PF00294">
    <property type="entry name" value="PfkB"/>
    <property type="match status" value="1"/>
</dbReference>
<dbReference type="PANTHER" id="PTHR45769">
    <property type="entry name" value="ADENOSINE KINASE"/>
    <property type="match status" value="1"/>
</dbReference>
<evidence type="ECO:0000313" key="14">
    <source>
        <dbReference type="Proteomes" id="UP000324800"/>
    </source>
</evidence>
<comment type="pathway">
    <text evidence="2 11">Purine metabolism; AMP biosynthesis via salvage pathway; AMP from adenosine: step 1/1.</text>
</comment>
<evidence type="ECO:0000256" key="7">
    <source>
        <dbReference type="ARBA" id="ARBA00022741"/>
    </source>
</evidence>
<dbReference type="CDD" id="cd01168">
    <property type="entry name" value="adenosine_kinase"/>
    <property type="match status" value="1"/>
</dbReference>
<dbReference type="InterPro" id="IPR011611">
    <property type="entry name" value="PfkB_dom"/>
</dbReference>
<dbReference type="EMBL" id="SNRW01017493">
    <property type="protein sequence ID" value="KAA6368294.1"/>
    <property type="molecule type" value="Genomic_DNA"/>
</dbReference>
<evidence type="ECO:0000256" key="4">
    <source>
        <dbReference type="ARBA" id="ARBA00012119"/>
    </source>
</evidence>
<comment type="similarity">
    <text evidence="3 11">Belongs to the carbohydrate kinase PfkB family.</text>
</comment>
<keyword evidence="7 11" id="KW-0547">Nucleotide-binding</keyword>
<dbReference type="UniPathway" id="UPA00588">
    <property type="reaction ID" value="UER00659"/>
</dbReference>
<evidence type="ECO:0000256" key="1">
    <source>
        <dbReference type="ARBA" id="ARBA00001946"/>
    </source>
</evidence>
<dbReference type="GO" id="GO:0006144">
    <property type="term" value="P:purine nucleobase metabolic process"/>
    <property type="evidence" value="ECO:0007669"/>
    <property type="project" value="TreeGrafter"/>
</dbReference>
<dbReference type="OrthoDB" id="432447at2759"/>
<evidence type="ECO:0000313" key="13">
    <source>
        <dbReference type="EMBL" id="KAA6368294.1"/>
    </source>
</evidence>
<dbReference type="InterPro" id="IPR029056">
    <property type="entry name" value="Ribokinase-like"/>
</dbReference>
<dbReference type="GO" id="GO:0004001">
    <property type="term" value="F:adenosine kinase activity"/>
    <property type="evidence" value="ECO:0007669"/>
    <property type="project" value="UniProtKB-UniRule"/>
</dbReference>
<dbReference type="GO" id="GO:0005829">
    <property type="term" value="C:cytosol"/>
    <property type="evidence" value="ECO:0007669"/>
    <property type="project" value="TreeGrafter"/>
</dbReference>
<dbReference type="AlphaFoldDB" id="A0A5J4UDJ0"/>
<dbReference type="Gene3D" id="3.30.1110.10">
    <property type="match status" value="1"/>
</dbReference>
<dbReference type="PANTHER" id="PTHR45769:SF3">
    <property type="entry name" value="ADENOSINE KINASE"/>
    <property type="match status" value="1"/>
</dbReference>
<comment type="function">
    <text evidence="11">ATP dependent phosphorylation of adenosine and other related nucleoside analogs to monophosphate derivatives.</text>
</comment>
<feature type="active site" description="Proton acceptor" evidence="10">
    <location>
        <position position="275"/>
    </location>
</feature>
<dbReference type="GO" id="GO:0005524">
    <property type="term" value="F:ATP binding"/>
    <property type="evidence" value="ECO:0007669"/>
    <property type="project" value="UniProtKB-UniRule"/>
</dbReference>
<evidence type="ECO:0000256" key="6">
    <source>
        <dbReference type="ARBA" id="ARBA00022726"/>
    </source>
</evidence>
<dbReference type="InterPro" id="IPR001805">
    <property type="entry name" value="Adenokinase"/>
</dbReference>
<evidence type="ECO:0000256" key="5">
    <source>
        <dbReference type="ARBA" id="ARBA00022679"/>
    </source>
</evidence>
<dbReference type="PRINTS" id="PR00989">
    <property type="entry name" value="ADENOKINASE"/>
</dbReference>
<comment type="cofactor">
    <cofactor evidence="1 11">
        <name>Mg(2+)</name>
        <dbReference type="ChEBI" id="CHEBI:18420"/>
    </cofactor>
</comment>
<comment type="caution">
    <text evidence="13">The sequence shown here is derived from an EMBL/GenBank/DDBJ whole genome shotgun (WGS) entry which is preliminary data.</text>
</comment>
<evidence type="ECO:0000256" key="8">
    <source>
        <dbReference type="ARBA" id="ARBA00022777"/>
    </source>
</evidence>
<proteinExistence type="inferred from homology"/>
<protein>
    <recommendedName>
        <fullName evidence="4 11">Adenosine kinase</fullName>
        <shortName evidence="11">AK</shortName>
        <ecNumber evidence="4 11">2.7.1.20</ecNumber>
    </recommendedName>
    <alternativeName>
        <fullName evidence="11">Adenosine 5'-phosphotransferase</fullName>
    </alternativeName>
</protein>
<dbReference type="GO" id="GO:0006166">
    <property type="term" value="P:purine ribonucleoside salvage"/>
    <property type="evidence" value="ECO:0007669"/>
    <property type="project" value="UniProtKB-KW"/>
</dbReference>
<dbReference type="Proteomes" id="UP000324800">
    <property type="component" value="Unassembled WGS sequence"/>
</dbReference>
<dbReference type="Gene3D" id="3.40.1190.20">
    <property type="match status" value="1"/>
</dbReference>
<evidence type="ECO:0000256" key="9">
    <source>
        <dbReference type="ARBA" id="ARBA00022840"/>
    </source>
</evidence>
<comment type="catalytic activity">
    <reaction evidence="11">
        <text>adenosine + ATP = AMP + ADP + H(+)</text>
        <dbReference type="Rhea" id="RHEA:20824"/>
        <dbReference type="ChEBI" id="CHEBI:15378"/>
        <dbReference type="ChEBI" id="CHEBI:16335"/>
        <dbReference type="ChEBI" id="CHEBI:30616"/>
        <dbReference type="ChEBI" id="CHEBI:456215"/>
        <dbReference type="ChEBI" id="CHEBI:456216"/>
        <dbReference type="EC" id="2.7.1.20"/>
    </reaction>
</comment>
<dbReference type="EC" id="2.7.1.20" evidence="4 11"/>
<name>A0A5J4UDJ0_9EUKA</name>
<evidence type="ECO:0000259" key="12">
    <source>
        <dbReference type="Pfam" id="PF00294"/>
    </source>
</evidence>
<keyword evidence="11" id="KW-0460">Magnesium</keyword>
<evidence type="ECO:0000256" key="10">
    <source>
        <dbReference type="PIRSR" id="PIRSR601805-1"/>
    </source>
</evidence>
<evidence type="ECO:0000256" key="3">
    <source>
        <dbReference type="ARBA" id="ARBA00010688"/>
    </source>
</evidence>
<dbReference type="GO" id="GO:0005634">
    <property type="term" value="C:nucleus"/>
    <property type="evidence" value="ECO:0007669"/>
    <property type="project" value="TreeGrafter"/>
</dbReference>